<dbReference type="SMART" id="SM00138">
    <property type="entry name" value="MeTrc"/>
    <property type="match status" value="1"/>
</dbReference>
<dbReference type="InterPro" id="IPR022642">
    <property type="entry name" value="CheR_C"/>
</dbReference>
<gene>
    <name evidence="7" type="ORF">ENJ61_08400</name>
</gene>
<evidence type="ECO:0000256" key="5">
    <source>
        <dbReference type="ARBA" id="ARBA00022691"/>
    </source>
</evidence>
<keyword evidence="4" id="KW-0808">Transferase</keyword>
<protein>
    <recommendedName>
        <fullName evidence="2">protein-glutamate O-methyltransferase</fullName>
        <ecNumber evidence="2">2.1.1.80</ecNumber>
    </recommendedName>
</protein>
<dbReference type="PANTHER" id="PTHR24422:SF10">
    <property type="entry name" value="CHEMOTAXIS PROTEIN METHYLTRANSFERASE 2"/>
    <property type="match status" value="1"/>
</dbReference>
<name>A0A7C5LBI2_AQUAO</name>
<dbReference type="EMBL" id="DRNB01000310">
    <property type="protein sequence ID" value="HHJ64910.1"/>
    <property type="molecule type" value="Genomic_DNA"/>
</dbReference>
<dbReference type="PROSITE" id="PS50123">
    <property type="entry name" value="CHER"/>
    <property type="match status" value="1"/>
</dbReference>
<dbReference type="Pfam" id="PF01739">
    <property type="entry name" value="CheR"/>
    <property type="match status" value="1"/>
</dbReference>
<comment type="caution">
    <text evidence="7">The sequence shown here is derived from an EMBL/GenBank/DDBJ whole genome shotgun (WGS) entry which is preliminary data.</text>
</comment>
<dbReference type="SUPFAM" id="SSF53335">
    <property type="entry name" value="S-adenosyl-L-methionine-dependent methyltransferases"/>
    <property type="match status" value="1"/>
</dbReference>
<proteinExistence type="predicted"/>
<evidence type="ECO:0000259" key="6">
    <source>
        <dbReference type="PROSITE" id="PS50123"/>
    </source>
</evidence>
<dbReference type="PRINTS" id="PR00996">
    <property type="entry name" value="CHERMTFRASE"/>
</dbReference>
<accession>A0A7C5LBI2</accession>
<keyword evidence="3" id="KW-0489">Methyltransferase</keyword>
<evidence type="ECO:0000256" key="4">
    <source>
        <dbReference type="ARBA" id="ARBA00022679"/>
    </source>
</evidence>
<feature type="domain" description="CheR-type methyltransferase" evidence="6">
    <location>
        <begin position="1"/>
        <end position="266"/>
    </location>
</feature>
<dbReference type="CDD" id="cd02440">
    <property type="entry name" value="AdoMet_MTases"/>
    <property type="match status" value="1"/>
</dbReference>
<evidence type="ECO:0000313" key="7">
    <source>
        <dbReference type="EMBL" id="HHJ64910.1"/>
    </source>
</evidence>
<dbReference type="InterPro" id="IPR022641">
    <property type="entry name" value="CheR_N"/>
</dbReference>
<evidence type="ECO:0000256" key="1">
    <source>
        <dbReference type="ARBA" id="ARBA00001541"/>
    </source>
</evidence>
<dbReference type="InterPro" id="IPR000780">
    <property type="entry name" value="CheR_MeTrfase"/>
</dbReference>
<dbReference type="EC" id="2.1.1.80" evidence="2"/>
<dbReference type="GO" id="GO:0008983">
    <property type="term" value="F:protein-glutamate O-methyltransferase activity"/>
    <property type="evidence" value="ECO:0007669"/>
    <property type="project" value="UniProtKB-EC"/>
</dbReference>
<dbReference type="InterPro" id="IPR036804">
    <property type="entry name" value="CheR_N_sf"/>
</dbReference>
<dbReference type="Gene3D" id="3.40.50.150">
    <property type="entry name" value="Vaccinia Virus protein VP39"/>
    <property type="match status" value="1"/>
</dbReference>
<dbReference type="InterPro" id="IPR050903">
    <property type="entry name" value="Bact_Chemotaxis_MeTrfase"/>
</dbReference>
<dbReference type="GO" id="GO:0032259">
    <property type="term" value="P:methylation"/>
    <property type="evidence" value="ECO:0007669"/>
    <property type="project" value="UniProtKB-KW"/>
</dbReference>
<evidence type="ECO:0000256" key="2">
    <source>
        <dbReference type="ARBA" id="ARBA00012534"/>
    </source>
</evidence>
<dbReference type="AlphaFoldDB" id="A0A7C5LBI2"/>
<dbReference type="Pfam" id="PF03705">
    <property type="entry name" value="CheR_N"/>
    <property type="match status" value="1"/>
</dbReference>
<keyword evidence="5" id="KW-0949">S-adenosyl-L-methionine</keyword>
<sequence length="272" mass="32204">MLSPLYFDTLRDLIYENTGIVFDERKKYFVENRVREHMEELNVTSLKDYIYRLRTDKNVLRDFISKITVNETYFYREYYHLRVLAKLVQTENFGFPVKVLSLPCSTGEEPYSIAIVLSEVLENPLKFEITGVDIDRNALLKAREGVYGRRSVSKLPAEYLRKYFEELEGSRWRVKDTLRRRVRFYEGNILDRLFMKGLGKFHYVFCKNLLIYFDERARIQAINNLYDVTVDGGYLFLGHAESVSHSSALFEPVKIEGTIVYRKAGEEEEDEW</sequence>
<evidence type="ECO:0000256" key="3">
    <source>
        <dbReference type="ARBA" id="ARBA00022603"/>
    </source>
</evidence>
<reference evidence="7" key="1">
    <citation type="journal article" date="2020" name="mSystems">
        <title>Genome- and Community-Level Interaction Insights into Carbon Utilization and Element Cycling Functions of Hydrothermarchaeota in Hydrothermal Sediment.</title>
        <authorList>
            <person name="Zhou Z."/>
            <person name="Liu Y."/>
            <person name="Xu W."/>
            <person name="Pan J."/>
            <person name="Luo Z.H."/>
            <person name="Li M."/>
        </authorList>
    </citation>
    <scope>NUCLEOTIDE SEQUENCE [LARGE SCALE GENOMIC DNA]</scope>
    <source>
        <strain evidence="7">HyVt-501</strain>
    </source>
</reference>
<dbReference type="Proteomes" id="UP000885792">
    <property type="component" value="Unassembled WGS sequence"/>
</dbReference>
<dbReference type="SUPFAM" id="SSF47757">
    <property type="entry name" value="Chemotaxis receptor methyltransferase CheR, N-terminal domain"/>
    <property type="match status" value="1"/>
</dbReference>
<comment type="catalytic activity">
    <reaction evidence="1">
        <text>L-glutamyl-[protein] + S-adenosyl-L-methionine = [protein]-L-glutamate 5-O-methyl ester + S-adenosyl-L-homocysteine</text>
        <dbReference type="Rhea" id="RHEA:24452"/>
        <dbReference type="Rhea" id="RHEA-COMP:10208"/>
        <dbReference type="Rhea" id="RHEA-COMP:10311"/>
        <dbReference type="ChEBI" id="CHEBI:29973"/>
        <dbReference type="ChEBI" id="CHEBI:57856"/>
        <dbReference type="ChEBI" id="CHEBI:59789"/>
        <dbReference type="ChEBI" id="CHEBI:82795"/>
        <dbReference type="EC" id="2.1.1.80"/>
    </reaction>
</comment>
<dbReference type="InterPro" id="IPR029063">
    <property type="entry name" value="SAM-dependent_MTases_sf"/>
</dbReference>
<dbReference type="Gene3D" id="1.10.155.10">
    <property type="entry name" value="Chemotaxis receptor methyltransferase CheR, N-terminal domain"/>
    <property type="match status" value="1"/>
</dbReference>
<dbReference type="PANTHER" id="PTHR24422">
    <property type="entry name" value="CHEMOTAXIS PROTEIN METHYLTRANSFERASE"/>
    <property type="match status" value="1"/>
</dbReference>
<organism evidence="7">
    <name type="scientific">Aquifex aeolicus</name>
    <dbReference type="NCBI Taxonomy" id="63363"/>
    <lineage>
        <taxon>Bacteria</taxon>
        <taxon>Pseudomonadati</taxon>
        <taxon>Aquificota</taxon>
        <taxon>Aquificia</taxon>
        <taxon>Aquificales</taxon>
        <taxon>Aquificaceae</taxon>
        <taxon>Aquifex</taxon>
    </lineage>
</organism>